<proteinExistence type="predicted"/>
<dbReference type="RefSeq" id="WP_390202545.1">
    <property type="nucleotide sequence ID" value="NZ_JAODIW010000005.1"/>
</dbReference>
<dbReference type="Gene3D" id="1.10.10.10">
    <property type="entry name" value="Winged helix-like DNA-binding domain superfamily/Winged helix DNA-binding domain"/>
    <property type="match status" value="1"/>
</dbReference>
<dbReference type="Proteomes" id="UP001595921">
    <property type="component" value="Unassembled WGS sequence"/>
</dbReference>
<dbReference type="InterPro" id="IPR036388">
    <property type="entry name" value="WH-like_DNA-bd_sf"/>
</dbReference>
<organism evidence="2 3">
    <name type="scientific">Halobium salinum</name>
    <dbReference type="NCBI Taxonomy" id="1364940"/>
    <lineage>
        <taxon>Archaea</taxon>
        <taxon>Methanobacteriati</taxon>
        <taxon>Methanobacteriota</taxon>
        <taxon>Stenosarchaea group</taxon>
        <taxon>Halobacteria</taxon>
        <taxon>Halobacteriales</taxon>
        <taxon>Haloferacaceae</taxon>
        <taxon>Halobium</taxon>
    </lineage>
</organism>
<feature type="region of interest" description="Disordered" evidence="1">
    <location>
        <begin position="1"/>
        <end position="20"/>
    </location>
</feature>
<dbReference type="EMBL" id="JBHSDS010000017">
    <property type="protein sequence ID" value="MFC4360506.1"/>
    <property type="molecule type" value="Genomic_DNA"/>
</dbReference>
<dbReference type="SUPFAM" id="SSF46785">
    <property type="entry name" value="Winged helix' DNA-binding domain"/>
    <property type="match status" value="1"/>
</dbReference>
<reference evidence="2 3" key="1">
    <citation type="journal article" date="2019" name="Int. J. Syst. Evol. Microbiol.">
        <title>The Global Catalogue of Microorganisms (GCM) 10K type strain sequencing project: providing services to taxonomists for standard genome sequencing and annotation.</title>
        <authorList>
            <consortium name="The Broad Institute Genomics Platform"/>
            <consortium name="The Broad Institute Genome Sequencing Center for Infectious Disease"/>
            <person name="Wu L."/>
            <person name="Ma J."/>
        </authorList>
    </citation>
    <scope>NUCLEOTIDE SEQUENCE [LARGE SCALE GENOMIC DNA]</scope>
    <source>
        <strain evidence="2 3">CGMCC 1.12553</strain>
    </source>
</reference>
<dbReference type="InterPro" id="IPR036390">
    <property type="entry name" value="WH_DNA-bd_sf"/>
</dbReference>
<accession>A0ABD5PHW7</accession>
<name>A0ABD5PHW7_9EURY</name>
<keyword evidence="3" id="KW-1185">Reference proteome</keyword>
<evidence type="ECO:0000313" key="3">
    <source>
        <dbReference type="Proteomes" id="UP001595921"/>
    </source>
</evidence>
<protein>
    <submittedName>
        <fullName evidence="2">ArsR family transcriptional regulator</fullName>
    </submittedName>
</protein>
<comment type="caution">
    <text evidence="2">The sequence shown here is derived from an EMBL/GenBank/DDBJ whole genome shotgun (WGS) entry which is preliminary data.</text>
</comment>
<evidence type="ECO:0000256" key="1">
    <source>
        <dbReference type="SAM" id="MobiDB-lite"/>
    </source>
</evidence>
<dbReference type="AlphaFoldDB" id="A0ABD5PHW7"/>
<evidence type="ECO:0000313" key="2">
    <source>
        <dbReference type="EMBL" id="MFC4360506.1"/>
    </source>
</evidence>
<gene>
    <name evidence="2" type="ORF">ACFO0N_21375</name>
</gene>
<sequence>MRPQAEVGKDGRGADSEESDFDTWRALQRVVDKKRADILADIVGHPKGAPTVEELDYMNPPLSEDSIRRHLKTLENVGVVRVREFETGNRVRGYPYQFFELTSEARELFDQNGLFPKEAWRRQYDAVEKTGRIEDVESMPRPDH</sequence>